<name>A0A9X2SJJ6_9PSEU</name>
<dbReference type="EMBL" id="JAMXQV010000002">
    <property type="protein sequence ID" value="MCR6482365.1"/>
    <property type="molecule type" value="Genomic_DNA"/>
</dbReference>
<organism evidence="2 3">
    <name type="scientific">Amycolatopsis iheyensis</name>
    <dbReference type="NCBI Taxonomy" id="2945988"/>
    <lineage>
        <taxon>Bacteria</taxon>
        <taxon>Bacillati</taxon>
        <taxon>Actinomycetota</taxon>
        <taxon>Actinomycetes</taxon>
        <taxon>Pseudonocardiales</taxon>
        <taxon>Pseudonocardiaceae</taxon>
        <taxon>Amycolatopsis</taxon>
    </lineage>
</organism>
<gene>
    <name evidence="2" type="ORF">M8542_06030</name>
</gene>
<dbReference type="SUPFAM" id="SSF54593">
    <property type="entry name" value="Glyoxalase/Bleomycin resistance protein/Dihydroxybiphenyl dioxygenase"/>
    <property type="match status" value="1"/>
</dbReference>
<dbReference type="InterPro" id="IPR004360">
    <property type="entry name" value="Glyas_Fos-R_dOase_dom"/>
</dbReference>
<sequence>MSVELNHTIVCVTDRERSAEFLAGILGLATEPVDGPFVPIRLANGVTLDYLRVEHVTTQHYAFLVGEAEFDAALARIAEAGLTYWADPFHERPGEIGGTGGGRGVYFADPDGHNMELLTKGQS</sequence>
<accession>A0A9X2SJJ6</accession>
<evidence type="ECO:0000259" key="1">
    <source>
        <dbReference type="PROSITE" id="PS51819"/>
    </source>
</evidence>
<protein>
    <submittedName>
        <fullName evidence="2">VOC family protein</fullName>
    </submittedName>
</protein>
<dbReference type="InterPro" id="IPR037523">
    <property type="entry name" value="VOC_core"/>
</dbReference>
<proteinExistence type="predicted"/>
<dbReference type="Proteomes" id="UP001144096">
    <property type="component" value="Unassembled WGS sequence"/>
</dbReference>
<dbReference type="CDD" id="cd08351">
    <property type="entry name" value="ChaP_like"/>
    <property type="match status" value="1"/>
</dbReference>
<dbReference type="RefSeq" id="WP_257918991.1">
    <property type="nucleotide sequence ID" value="NZ_JAMXQV010000002.1"/>
</dbReference>
<dbReference type="AlphaFoldDB" id="A0A9X2SJJ6"/>
<dbReference type="PROSITE" id="PS51819">
    <property type="entry name" value="VOC"/>
    <property type="match status" value="1"/>
</dbReference>
<dbReference type="InterPro" id="IPR029068">
    <property type="entry name" value="Glyas_Bleomycin-R_OHBP_Dase"/>
</dbReference>
<keyword evidence="3" id="KW-1185">Reference proteome</keyword>
<feature type="domain" description="VOC" evidence="1">
    <location>
        <begin position="4"/>
        <end position="120"/>
    </location>
</feature>
<dbReference type="Pfam" id="PF00903">
    <property type="entry name" value="Glyoxalase"/>
    <property type="match status" value="1"/>
</dbReference>
<comment type="caution">
    <text evidence="2">The sequence shown here is derived from an EMBL/GenBank/DDBJ whole genome shotgun (WGS) entry which is preliminary data.</text>
</comment>
<evidence type="ECO:0000313" key="2">
    <source>
        <dbReference type="EMBL" id="MCR6482365.1"/>
    </source>
</evidence>
<reference evidence="2" key="1">
    <citation type="submission" date="2022-06" db="EMBL/GenBank/DDBJ databases">
        <title>Amycolatopsis iheyaensis sp. nov., a new species of the genus Amycolatopsis isolated from soil in Iheya island, Japan.</title>
        <authorList>
            <person name="Ngamcharungchit C."/>
            <person name="Kanto H."/>
            <person name="Take A."/>
            <person name="Intra B."/>
            <person name="Matsumoto A."/>
            <person name="Panbangred W."/>
            <person name="Inahashi Y."/>
        </authorList>
    </citation>
    <scope>NUCLEOTIDE SEQUENCE</scope>
    <source>
        <strain evidence="2">OK19-0408</strain>
    </source>
</reference>
<dbReference type="Gene3D" id="3.10.180.10">
    <property type="entry name" value="2,3-Dihydroxybiphenyl 1,2-Dioxygenase, domain 1"/>
    <property type="match status" value="1"/>
</dbReference>
<evidence type="ECO:0000313" key="3">
    <source>
        <dbReference type="Proteomes" id="UP001144096"/>
    </source>
</evidence>